<organism evidence="7 8">
    <name type="scientific">Candidatus Trichorickettsia mobilis</name>
    <dbReference type="NCBI Taxonomy" id="1346319"/>
    <lineage>
        <taxon>Bacteria</taxon>
        <taxon>Pseudomonadati</taxon>
        <taxon>Pseudomonadota</taxon>
        <taxon>Alphaproteobacteria</taxon>
        <taxon>Rickettsiales</taxon>
        <taxon>Rickettsiaceae</taxon>
        <taxon>Rickettsieae</taxon>
        <taxon>Candidatus Trichorickettsia</taxon>
    </lineage>
</organism>
<dbReference type="Gene3D" id="3.40.50.300">
    <property type="entry name" value="P-loop containing nucleotide triphosphate hydrolases"/>
    <property type="match status" value="1"/>
</dbReference>
<comment type="similarity">
    <text evidence="1 5">Belongs to the CoaE family.</text>
</comment>
<evidence type="ECO:0000256" key="3">
    <source>
        <dbReference type="ARBA" id="ARBA00022840"/>
    </source>
</evidence>
<name>A0ABZ0UX15_9RICK</name>
<proteinExistence type="inferred from homology"/>
<keyword evidence="5 7" id="KW-0418">Kinase</keyword>
<keyword evidence="3 5" id="KW-0067">ATP-binding</keyword>
<accession>A0ABZ0UX15</accession>
<evidence type="ECO:0000256" key="4">
    <source>
        <dbReference type="ARBA" id="ARBA00022993"/>
    </source>
</evidence>
<dbReference type="SUPFAM" id="SSF52540">
    <property type="entry name" value="P-loop containing nucleoside triphosphate hydrolases"/>
    <property type="match status" value="1"/>
</dbReference>
<evidence type="ECO:0000313" key="8">
    <source>
        <dbReference type="Proteomes" id="UP001326613"/>
    </source>
</evidence>
<comment type="pathway">
    <text evidence="5">Cofactor biosynthesis; coenzyme A biosynthesis; CoA from (R)-pantothenate: step 5/5.</text>
</comment>
<reference evidence="7 8" key="1">
    <citation type="submission" date="2022-10" db="EMBL/GenBank/DDBJ databases">
        <title>Host association and intracellularity evolved multiple times independently in the Rickettsiales.</title>
        <authorList>
            <person name="Castelli M."/>
            <person name="Nardi T."/>
            <person name="Gammuto L."/>
            <person name="Bellinzona G."/>
            <person name="Sabaneyeva E."/>
            <person name="Potekhin A."/>
            <person name="Serra V."/>
            <person name="Petroni G."/>
            <person name="Sassera D."/>
        </authorList>
    </citation>
    <scope>NUCLEOTIDE SEQUENCE [LARGE SCALE GENOMIC DNA]</scope>
    <source>
        <strain evidence="7 8">Kr 154-4</strain>
    </source>
</reference>
<evidence type="ECO:0000256" key="1">
    <source>
        <dbReference type="ARBA" id="ARBA00009018"/>
    </source>
</evidence>
<dbReference type="RefSeq" id="WP_323738668.1">
    <property type="nucleotide sequence ID" value="NZ_CP112932.1"/>
</dbReference>
<dbReference type="InterPro" id="IPR001977">
    <property type="entry name" value="Depp_CoAkinase"/>
</dbReference>
<keyword evidence="4 5" id="KW-0173">Coenzyme A biosynthesis</keyword>
<evidence type="ECO:0000256" key="2">
    <source>
        <dbReference type="ARBA" id="ARBA00022741"/>
    </source>
</evidence>
<keyword evidence="5" id="KW-0808">Transferase</keyword>
<dbReference type="EC" id="2.7.1.24" evidence="5 6"/>
<comment type="subcellular location">
    <subcellularLocation>
        <location evidence="5">Cytoplasm</location>
    </subcellularLocation>
</comment>
<keyword evidence="5" id="KW-0963">Cytoplasm</keyword>
<sequence>MIAIGITGSFASGKSFVLNYLSSMKFHTFSADEFVKNVYKDQFIQQQILNLIPELKVFDKIEIAKLIYHNEKIRERLQNFIHPLVIEALLAFKQQNKDDLLLFAEIPLLFESHFECYFDLIVTTFCSEQSRLERAKMRVNFDQQIYDYIETIQLPQDYKIKKANFDINTDINLIELESQIRKLIQKCHEYARNNNRY</sequence>
<dbReference type="CDD" id="cd02022">
    <property type="entry name" value="DPCK"/>
    <property type="match status" value="1"/>
</dbReference>
<feature type="binding site" evidence="5">
    <location>
        <begin position="11"/>
        <end position="16"/>
    </location>
    <ligand>
        <name>ATP</name>
        <dbReference type="ChEBI" id="CHEBI:30616"/>
    </ligand>
</feature>
<dbReference type="HAMAP" id="MF_00376">
    <property type="entry name" value="Dephospho_CoA_kinase"/>
    <property type="match status" value="1"/>
</dbReference>
<evidence type="ECO:0000313" key="7">
    <source>
        <dbReference type="EMBL" id="WPY00614.1"/>
    </source>
</evidence>
<gene>
    <name evidence="5" type="primary">coaE</name>
    <name evidence="7" type="ORF">Trichorick_00496</name>
</gene>
<keyword evidence="2 5" id="KW-0547">Nucleotide-binding</keyword>
<dbReference type="EMBL" id="CP112932">
    <property type="protein sequence ID" value="WPY00614.1"/>
    <property type="molecule type" value="Genomic_DNA"/>
</dbReference>
<evidence type="ECO:0000256" key="5">
    <source>
        <dbReference type="HAMAP-Rule" id="MF_00376"/>
    </source>
</evidence>
<comment type="function">
    <text evidence="5">Catalyzes the phosphorylation of the 3'-hydroxyl group of dephosphocoenzyme A to form coenzyme A.</text>
</comment>
<dbReference type="Pfam" id="PF01121">
    <property type="entry name" value="CoaE"/>
    <property type="match status" value="1"/>
</dbReference>
<dbReference type="GO" id="GO:0016301">
    <property type="term" value="F:kinase activity"/>
    <property type="evidence" value="ECO:0007669"/>
    <property type="project" value="UniProtKB-KW"/>
</dbReference>
<dbReference type="InterPro" id="IPR027417">
    <property type="entry name" value="P-loop_NTPase"/>
</dbReference>
<keyword evidence="8" id="KW-1185">Reference proteome</keyword>
<dbReference type="NCBIfam" id="TIGR00152">
    <property type="entry name" value="dephospho-CoA kinase"/>
    <property type="match status" value="1"/>
</dbReference>
<evidence type="ECO:0000256" key="6">
    <source>
        <dbReference type="NCBIfam" id="TIGR00152"/>
    </source>
</evidence>
<protein>
    <recommendedName>
        <fullName evidence="5 6">Dephospho-CoA kinase</fullName>
        <ecNumber evidence="5 6">2.7.1.24</ecNumber>
    </recommendedName>
    <alternativeName>
        <fullName evidence="5">Dephosphocoenzyme A kinase</fullName>
    </alternativeName>
</protein>
<comment type="catalytic activity">
    <reaction evidence="5">
        <text>3'-dephospho-CoA + ATP = ADP + CoA + H(+)</text>
        <dbReference type="Rhea" id="RHEA:18245"/>
        <dbReference type="ChEBI" id="CHEBI:15378"/>
        <dbReference type="ChEBI" id="CHEBI:30616"/>
        <dbReference type="ChEBI" id="CHEBI:57287"/>
        <dbReference type="ChEBI" id="CHEBI:57328"/>
        <dbReference type="ChEBI" id="CHEBI:456216"/>
        <dbReference type="EC" id="2.7.1.24"/>
    </reaction>
</comment>
<dbReference type="Proteomes" id="UP001326613">
    <property type="component" value="Chromosome"/>
</dbReference>
<dbReference type="PROSITE" id="PS51219">
    <property type="entry name" value="DPCK"/>
    <property type="match status" value="1"/>
</dbReference>